<comment type="similarity">
    <text evidence="1 2">Belongs to the pirin family.</text>
</comment>
<evidence type="ECO:0000313" key="7">
    <source>
        <dbReference type="Proteomes" id="UP000436181"/>
    </source>
</evidence>
<organism evidence="6 7">
    <name type="scientific">Corynebacterium zhongnanshanii</name>
    <dbReference type="NCBI Taxonomy" id="2768834"/>
    <lineage>
        <taxon>Bacteria</taxon>
        <taxon>Bacillati</taxon>
        <taxon>Actinomycetota</taxon>
        <taxon>Actinomycetes</taxon>
        <taxon>Mycobacteriales</taxon>
        <taxon>Corynebacteriaceae</taxon>
        <taxon>Corynebacterium</taxon>
    </lineage>
</organism>
<feature type="compositionally biased region" description="Basic and acidic residues" evidence="3">
    <location>
        <begin position="375"/>
        <end position="388"/>
    </location>
</feature>
<dbReference type="CDD" id="cd02247">
    <property type="entry name" value="cupin_pirin_C"/>
    <property type="match status" value="1"/>
</dbReference>
<dbReference type="InterPro" id="IPR011051">
    <property type="entry name" value="RmlC_Cupin_sf"/>
</dbReference>
<feature type="compositionally biased region" description="Basic and acidic residues" evidence="3">
    <location>
        <begin position="20"/>
        <end position="35"/>
    </location>
</feature>
<dbReference type="InterPro" id="IPR003829">
    <property type="entry name" value="Pirin_N_dom"/>
</dbReference>
<dbReference type="PANTHER" id="PTHR13903">
    <property type="entry name" value="PIRIN-RELATED"/>
    <property type="match status" value="1"/>
</dbReference>
<protein>
    <submittedName>
        <fullName evidence="6">Pirin family protein</fullName>
    </submittedName>
</protein>
<reference evidence="6 7" key="1">
    <citation type="submission" date="2019-10" db="EMBL/GenBank/DDBJ databases">
        <title>Corynebacterium sp novel species isolated from the respiratory tract of Marmot.</title>
        <authorList>
            <person name="Zhang G."/>
        </authorList>
    </citation>
    <scope>NUCLEOTIDE SEQUENCE [LARGE SCALE GENOMIC DNA]</scope>
    <source>
        <strain evidence="6 7">336</strain>
    </source>
</reference>
<feature type="compositionally biased region" description="Low complexity" evidence="3">
    <location>
        <begin position="36"/>
        <end position="48"/>
    </location>
</feature>
<accession>A0ABQ6VJL2</accession>
<evidence type="ECO:0000313" key="6">
    <source>
        <dbReference type="EMBL" id="KAB3522676.1"/>
    </source>
</evidence>
<dbReference type="InterPro" id="IPR008778">
    <property type="entry name" value="Pirin_C_dom"/>
</dbReference>
<sequence>MSNLESQPIQRVCTSGGEPDTQRATEKLTAERHTTEGQTTKGRTTSTSDTYADVEIITHREVPLGGPRAMPVRRTLPQKKRSLIGAWCFADHYGPSDVSSTGGMDVAPHPHTGLQTVSWLFEGKIEHIDSGDNRGMVLPGEVNLMTSGAGICHSETSPSDVTTLHGVQLWLALPNSVRSTAPRALDHYAPTPVPLEGGSALVFIGSLAGATSPIETHTPLLGAELTVDPHSTITLDVDPDFEHGLLVDEGNIVLENTPIPVSAIGYTGIGATRLRIRNDSDSPARLVLLGGEPFPEDIVMWWNFVGRSSEEITEFREQWQARTERFGEVKNYVGHGGPGKNADGLSWLPAPKLPNGNIKPRTNPVPHARAGMPEPGEHTETVTTKESR</sequence>
<dbReference type="Pfam" id="PF02678">
    <property type="entry name" value="Pirin"/>
    <property type="match status" value="1"/>
</dbReference>
<evidence type="ECO:0000256" key="2">
    <source>
        <dbReference type="RuleBase" id="RU003457"/>
    </source>
</evidence>
<keyword evidence="7" id="KW-1185">Reference proteome</keyword>
<feature type="compositionally biased region" description="Polar residues" evidence="3">
    <location>
        <begin position="1"/>
        <end position="13"/>
    </location>
</feature>
<dbReference type="InterPro" id="IPR012093">
    <property type="entry name" value="Pirin"/>
</dbReference>
<dbReference type="Gene3D" id="2.60.120.10">
    <property type="entry name" value="Jelly Rolls"/>
    <property type="match status" value="1"/>
</dbReference>
<dbReference type="RefSeq" id="WP_151843599.1">
    <property type="nucleotide sequence ID" value="NZ_WBZJ01000001.1"/>
</dbReference>
<feature type="domain" description="Pirin N-terminal" evidence="4">
    <location>
        <begin position="72"/>
        <end position="171"/>
    </location>
</feature>
<name>A0ABQ6VJL2_9CORY</name>
<dbReference type="SUPFAM" id="SSF51182">
    <property type="entry name" value="RmlC-like cupins"/>
    <property type="match status" value="1"/>
</dbReference>
<evidence type="ECO:0000259" key="4">
    <source>
        <dbReference type="Pfam" id="PF02678"/>
    </source>
</evidence>
<dbReference type="Pfam" id="PF05726">
    <property type="entry name" value="Pirin_C"/>
    <property type="match status" value="1"/>
</dbReference>
<dbReference type="PANTHER" id="PTHR13903:SF8">
    <property type="entry name" value="PIRIN"/>
    <property type="match status" value="1"/>
</dbReference>
<dbReference type="EMBL" id="WBZJ01000001">
    <property type="protein sequence ID" value="KAB3522676.1"/>
    <property type="molecule type" value="Genomic_DNA"/>
</dbReference>
<evidence type="ECO:0000256" key="3">
    <source>
        <dbReference type="SAM" id="MobiDB-lite"/>
    </source>
</evidence>
<feature type="region of interest" description="Disordered" evidence="3">
    <location>
        <begin position="1"/>
        <end position="48"/>
    </location>
</feature>
<comment type="caution">
    <text evidence="6">The sequence shown here is derived from an EMBL/GenBank/DDBJ whole genome shotgun (WGS) entry which is preliminary data.</text>
</comment>
<evidence type="ECO:0000256" key="1">
    <source>
        <dbReference type="ARBA" id="ARBA00008416"/>
    </source>
</evidence>
<feature type="region of interest" description="Disordered" evidence="3">
    <location>
        <begin position="355"/>
        <end position="388"/>
    </location>
</feature>
<feature type="domain" description="Pirin C-terminal" evidence="5">
    <location>
        <begin position="224"/>
        <end position="322"/>
    </location>
</feature>
<dbReference type="Proteomes" id="UP000436181">
    <property type="component" value="Unassembled WGS sequence"/>
</dbReference>
<evidence type="ECO:0000259" key="5">
    <source>
        <dbReference type="Pfam" id="PF05726"/>
    </source>
</evidence>
<proteinExistence type="inferred from homology"/>
<dbReference type="InterPro" id="IPR014710">
    <property type="entry name" value="RmlC-like_jellyroll"/>
</dbReference>
<gene>
    <name evidence="6" type="ORF">F8377_00345</name>
</gene>